<sequence length="49" mass="5317">MTDKDVIPPGLALLYKANQQKISELTAFLQYASASVKPTIDPVTPGKKE</sequence>
<comment type="caution">
    <text evidence="1">The sequence shown here is derived from an EMBL/GenBank/DDBJ whole genome shotgun (WGS) entry which is preliminary data.</text>
</comment>
<organism evidence="1 2">
    <name type="scientific">Fulvivirga imtechensis AK7</name>
    <dbReference type="NCBI Taxonomy" id="1237149"/>
    <lineage>
        <taxon>Bacteria</taxon>
        <taxon>Pseudomonadati</taxon>
        <taxon>Bacteroidota</taxon>
        <taxon>Cytophagia</taxon>
        <taxon>Cytophagales</taxon>
        <taxon>Fulvivirgaceae</taxon>
        <taxon>Fulvivirga</taxon>
    </lineage>
</organism>
<keyword evidence="2" id="KW-1185">Reference proteome</keyword>
<evidence type="ECO:0000313" key="1">
    <source>
        <dbReference type="EMBL" id="ELR71175.1"/>
    </source>
</evidence>
<name>L8JQN7_9BACT</name>
<proteinExistence type="predicted"/>
<dbReference type="EMBL" id="AMZN01000044">
    <property type="protein sequence ID" value="ELR71175.1"/>
    <property type="molecule type" value="Genomic_DNA"/>
</dbReference>
<dbReference type="AlphaFoldDB" id="L8JQN7"/>
<dbReference type="Proteomes" id="UP000011135">
    <property type="component" value="Unassembled WGS sequence"/>
</dbReference>
<accession>L8JQN7</accession>
<evidence type="ECO:0000313" key="2">
    <source>
        <dbReference type="Proteomes" id="UP000011135"/>
    </source>
</evidence>
<protein>
    <submittedName>
        <fullName evidence="1">Uncharacterized protein</fullName>
    </submittedName>
</protein>
<reference evidence="1 2" key="1">
    <citation type="submission" date="2012-12" db="EMBL/GenBank/DDBJ databases">
        <title>Genome assembly of Fulvivirga imtechensis AK7.</title>
        <authorList>
            <person name="Nupur N."/>
            <person name="Khatri I."/>
            <person name="Kumar R."/>
            <person name="Subramanian S."/>
            <person name="Pinnaka A."/>
        </authorList>
    </citation>
    <scope>NUCLEOTIDE SEQUENCE [LARGE SCALE GENOMIC DNA]</scope>
    <source>
        <strain evidence="1 2">AK7</strain>
    </source>
</reference>
<gene>
    <name evidence="1" type="ORF">C900_02979</name>
</gene>
<dbReference type="STRING" id="1237149.C900_02979"/>